<dbReference type="AlphaFoldDB" id="A0A0C3EI26"/>
<organism evidence="1 2">
    <name type="scientific">Scleroderma citrinum Foug A</name>
    <dbReference type="NCBI Taxonomy" id="1036808"/>
    <lineage>
        <taxon>Eukaryota</taxon>
        <taxon>Fungi</taxon>
        <taxon>Dikarya</taxon>
        <taxon>Basidiomycota</taxon>
        <taxon>Agaricomycotina</taxon>
        <taxon>Agaricomycetes</taxon>
        <taxon>Agaricomycetidae</taxon>
        <taxon>Boletales</taxon>
        <taxon>Sclerodermatineae</taxon>
        <taxon>Sclerodermataceae</taxon>
        <taxon>Scleroderma</taxon>
    </lineage>
</organism>
<reference evidence="2" key="2">
    <citation type="submission" date="2015-01" db="EMBL/GenBank/DDBJ databases">
        <title>Evolutionary Origins and Diversification of the Mycorrhizal Mutualists.</title>
        <authorList>
            <consortium name="DOE Joint Genome Institute"/>
            <consortium name="Mycorrhizal Genomics Consortium"/>
            <person name="Kohler A."/>
            <person name="Kuo A."/>
            <person name="Nagy L.G."/>
            <person name="Floudas D."/>
            <person name="Copeland A."/>
            <person name="Barry K.W."/>
            <person name="Cichocki N."/>
            <person name="Veneault-Fourrey C."/>
            <person name="LaButti K."/>
            <person name="Lindquist E.A."/>
            <person name="Lipzen A."/>
            <person name="Lundell T."/>
            <person name="Morin E."/>
            <person name="Murat C."/>
            <person name="Riley R."/>
            <person name="Ohm R."/>
            <person name="Sun H."/>
            <person name="Tunlid A."/>
            <person name="Henrissat B."/>
            <person name="Grigoriev I.V."/>
            <person name="Hibbett D.S."/>
            <person name="Martin F."/>
        </authorList>
    </citation>
    <scope>NUCLEOTIDE SEQUENCE [LARGE SCALE GENOMIC DNA]</scope>
    <source>
        <strain evidence="2">Foug A</strain>
    </source>
</reference>
<accession>A0A0C3EI26</accession>
<sequence>MTHVRRPGCAISYYGIDLALSPHIGNSASSVKKYDLRLIIPPLVISGPVAARHTQTFQLPVRRAFRACSLFWFWPGFHFKCRAPR</sequence>
<protein>
    <submittedName>
        <fullName evidence="1">Uncharacterized protein</fullName>
    </submittedName>
</protein>
<evidence type="ECO:0000313" key="1">
    <source>
        <dbReference type="EMBL" id="KIM67576.1"/>
    </source>
</evidence>
<gene>
    <name evidence="1" type="ORF">SCLCIDRAFT_1210226</name>
</gene>
<proteinExistence type="predicted"/>
<name>A0A0C3EI26_9AGAM</name>
<evidence type="ECO:0000313" key="2">
    <source>
        <dbReference type="Proteomes" id="UP000053989"/>
    </source>
</evidence>
<dbReference type="HOGENOM" id="CLU_2513980_0_0_1"/>
<dbReference type="InParanoid" id="A0A0C3EI26"/>
<reference evidence="1 2" key="1">
    <citation type="submission" date="2014-04" db="EMBL/GenBank/DDBJ databases">
        <authorList>
            <consortium name="DOE Joint Genome Institute"/>
            <person name="Kuo A."/>
            <person name="Kohler A."/>
            <person name="Nagy L.G."/>
            <person name="Floudas D."/>
            <person name="Copeland A."/>
            <person name="Barry K.W."/>
            <person name="Cichocki N."/>
            <person name="Veneault-Fourrey C."/>
            <person name="LaButti K."/>
            <person name="Lindquist E.A."/>
            <person name="Lipzen A."/>
            <person name="Lundell T."/>
            <person name="Morin E."/>
            <person name="Murat C."/>
            <person name="Sun H."/>
            <person name="Tunlid A."/>
            <person name="Henrissat B."/>
            <person name="Grigoriev I.V."/>
            <person name="Hibbett D.S."/>
            <person name="Martin F."/>
            <person name="Nordberg H.P."/>
            <person name="Cantor M.N."/>
            <person name="Hua S.X."/>
        </authorList>
    </citation>
    <scope>NUCLEOTIDE SEQUENCE [LARGE SCALE GENOMIC DNA]</scope>
    <source>
        <strain evidence="1 2">Foug A</strain>
    </source>
</reference>
<dbReference type="EMBL" id="KN822012">
    <property type="protein sequence ID" value="KIM67576.1"/>
    <property type="molecule type" value="Genomic_DNA"/>
</dbReference>
<dbReference type="Proteomes" id="UP000053989">
    <property type="component" value="Unassembled WGS sequence"/>
</dbReference>
<keyword evidence="2" id="KW-1185">Reference proteome</keyword>